<dbReference type="InterPro" id="IPR050204">
    <property type="entry name" value="AraC_XylS_family_regulators"/>
</dbReference>
<dbReference type="InterPro" id="IPR035418">
    <property type="entry name" value="AraC-bd_2"/>
</dbReference>
<dbReference type="EMBL" id="CAJQYY010000021">
    <property type="protein sequence ID" value="CAG4909569.1"/>
    <property type="molecule type" value="Genomic_DNA"/>
</dbReference>
<evidence type="ECO:0000259" key="4">
    <source>
        <dbReference type="PROSITE" id="PS01124"/>
    </source>
</evidence>
<comment type="caution">
    <text evidence="5">The sequence shown here is derived from an EMBL/GenBank/DDBJ whole genome shotgun (WGS) entry which is preliminary data.</text>
</comment>
<evidence type="ECO:0000256" key="3">
    <source>
        <dbReference type="ARBA" id="ARBA00023163"/>
    </source>
</evidence>
<feature type="domain" description="HTH araC/xylS-type" evidence="4">
    <location>
        <begin position="218"/>
        <end position="318"/>
    </location>
</feature>
<dbReference type="PANTHER" id="PTHR46796">
    <property type="entry name" value="HTH-TYPE TRANSCRIPTIONAL ACTIVATOR RHAS-RELATED"/>
    <property type="match status" value="1"/>
</dbReference>
<dbReference type="SUPFAM" id="SSF46689">
    <property type="entry name" value="Homeodomain-like"/>
    <property type="match status" value="2"/>
</dbReference>
<dbReference type="SMART" id="SM00342">
    <property type="entry name" value="HTH_ARAC"/>
    <property type="match status" value="1"/>
</dbReference>
<keyword evidence="2" id="KW-0238">DNA-binding</keyword>
<accession>A0ABN7QMJ9</accession>
<dbReference type="NCBIfam" id="NF041686">
    <property type="entry name" value="ant_diox_reg_AndR"/>
    <property type="match status" value="1"/>
</dbReference>
<dbReference type="InterPro" id="IPR018062">
    <property type="entry name" value="HTH_AraC-typ_CS"/>
</dbReference>
<dbReference type="InterPro" id="IPR018060">
    <property type="entry name" value="HTH_AraC"/>
</dbReference>
<keyword evidence="6" id="KW-1185">Reference proteome</keyword>
<evidence type="ECO:0000313" key="5">
    <source>
        <dbReference type="EMBL" id="CAG4909569.1"/>
    </source>
</evidence>
<reference evidence="5 6" key="1">
    <citation type="submission" date="2021-04" db="EMBL/GenBank/DDBJ databases">
        <authorList>
            <person name="Vanwijnsberghe S."/>
        </authorList>
    </citation>
    <scope>NUCLEOTIDE SEQUENCE [LARGE SCALE GENOMIC DNA]</scope>
    <source>
        <strain evidence="5 6">LMG 32171</strain>
    </source>
</reference>
<keyword evidence="3" id="KW-0804">Transcription</keyword>
<keyword evidence="1" id="KW-0805">Transcription regulation</keyword>
<dbReference type="InterPro" id="IPR009057">
    <property type="entry name" value="Homeodomain-like_sf"/>
</dbReference>
<evidence type="ECO:0000256" key="1">
    <source>
        <dbReference type="ARBA" id="ARBA00023015"/>
    </source>
</evidence>
<evidence type="ECO:0000256" key="2">
    <source>
        <dbReference type="ARBA" id="ARBA00023125"/>
    </source>
</evidence>
<dbReference type="InterPro" id="IPR049668">
    <property type="entry name" value="AndR"/>
</dbReference>
<dbReference type="Gene3D" id="1.10.10.60">
    <property type="entry name" value="Homeodomain-like"/>
    <property type="match status" value="1"/>
</dbReference>
<protein>
    <submittedName>
        <fullName evidence="5">HTH-type transcriptional activator RhaS</fullName>
    </submittedName>
</protein>
<dbReference type="PANTHER" id="PTHR46796:SF12">
    <property type="entry name" value="HTH-TYPE DNA-BINDING TRANSCRIPTIONAL ACTIVATOR EUTR"/>
    <property type="match status" value="1"/>
</dbReference>
<dbReference type="PROSITE" id="PS01124">
    <property type="entry name" value="HTH_ARAC_FAMILY_2"/>
    <property type="match status" value="1"/>
</dbReference>
<dbReference type="Pfam" id="PF14525">
    <property type="entry name" value="AraC_binding_2"/>
    <property type="match status" value="1"/>
</dbReference>
<dbReference type="PROSITE" id="PS00041">
    <property type="entry name" value="HTH_ARAC_FAMILY_1"/>
    <property type="match status" value="1"/>
</dbReference>
<dbReference type="Proteomes" id="UP000789752">
    <property type="component" value="Unassembled WGS sequence"/>
</dbReference>
<dbReference type="Pfam" id="PF12833">
    <property type="entry name" value="HTH_18"/>
    <property type="match status" value="1"/>
</dbReference>
<evidence type="ECO:0000313" key="6">
    <source>
        <dbReference type="Proteomes" id="UP000789752"/>
    </source>
</evidence>
<proteinExistence type="predicted"/>
<name>A0ABN7QMJ9_9BURK</name>
<gene>
    <name evidence="5" type="primary">rhaS_7</name>
    <name evidence="5" type="ORF">R54767_03612</name>
</gene>
<sequence length="319" mass="34842">MMLSSSLRPDALHAYRLFESDDVEETRELISRVMQPHTLSPSGNPRARSFMDFVRLGGSGLGVIAFGDAMRVEVESVEGYYLLMFCLAGRAEVRLQGRTMQVDRDRGVLCAPGQPFEAKLSPDCQQFVLRIDPAALATQTGTSSPKLRTEVSVGGGRLRGWLQQLQLLTSAPELLACASENPRVGVHLERLLLDLLVVGHTNASTMTGRPALAPGFVKRAEDFMTGNCAEALQLSDISAAVGVPARTLRDGFQRFRGVSPMQHLRRVRLARARDALLAAPGEVRVADIALDCGFTHLGRFAIAYKKIFGESPSDTLKHR</sequence>
<organism evidence="5 6">
    <name type="scientific">Paraburkholderia gardini</name>
    <dbReference type="NCBI Taxonomy" id="2823469"/>
    <lineage>
        <taxon>Bacteria</taxon>
        <taxon>Pseudomonadati</taxon>
        <taxon>Pseudomonadota</taxon>
        <taxon>Betaproteobacteria</taxon>
        <taxon>Burkholderiales</taxon>
        <taxon>Burkholderiaceae</taxon>
        <taxon>Paraburkholderia</taxon>
    </lineage>
</organism>